<reference evidence="2" key="2">
    <citation type="submission" date="2021-04" db="EMBL/GenBank/DDBJ databases">
        <authorList>
            <person name="Podell S."/>
        </authorList>
    </citation>
    <scope>NUCLEOTIDE SEQUENCE</scope>
    <source>
        <strain evidence="2">Hildebrandi</strain>
    </source>
</reference>
<name>A0A9K3M0V5_9STRA</name>
<reference evidence="2" key="1">
    <citation type="journal article" date="2021" name="Sci. Rep.">
        <title>Diploid genomic architecture of Nitzschia inconspicua, an elite biomass production diatom.</title>
        <authorList>
            <person name="Oliver A."/>
            <person name="Podell S."/>
            <person name="Pinowska A."/>
            <person name="Traller J.C."/>
            <person name="Smith S.R."/>
            <person name="McClure R."/>
            <person name="Beliaev A."/>
            <person name="Bohutskyi P."/>
            <person name="Hill E.A."/>
            <person name="Rabines A."/>
            <person name="Zheng H."/>
            <person name="Allen L.Z."/>
            <person name="Kuo A."/>
            <person name="Grigoriev I.V."/>
            <person name="Allen A.E."/>
            <person name="Hazlebeck D."/>
            <person name="Allen E.E."/>
        </authorList>
    </citation>
    <scope>NUCLEOTIDE SEQUENCE</scope>
    <source>
        <strain evidence="2">Hildebrandi</strain>
    </source>
</reference>
<dbReference type="AlphaFoldDB" id="A0A9K3M0V5"/>
<evidence type="ECO:0000313" key="2">
    <source>
        <dbReference type="EMBL" id="KAG7371929.1"/>
    </source>
</evidence>
<keyword evidence="1" id="KW-0472">Membrane</keyword>
<feature type="transmembrane region" description="Helical" evidence="1">
    <location>
        <begin position="171"/>
        <end position="189"/>
    </location>
</feature>
<dbReference type="EMBL" id="JAGRRH010000003">
    <property type="protein sequence ID" value="KAG7371929.1"/>
    <property type="molecule type" value="Genomic_DNA"/>
</dbReference>
<keyword evidence="1" id="KW-0812">Transmembrane</keyword>
<protein>
    <submittedName>
        <fullName evidence="2">Uncharacterized protein</fullName>
    </submittedName>
</protein>
<sequence length="211" mass="23987">MPFKGQNGWLAFQALVLASIMISYPLVEGFTTRQSLIATRPAVAPNDLNEVSRVLTSLMARRSGDFDNEDEEDDDENRSGIFARVRRRRGRRGYYDDDSDDDREMDDDVGRAADQLEARGIFDRYDIEDEEEEEEGGGIFENVLIPNPILDNIDPDGAAERFPELARDPKFWLDIFLFLAFINFVSFIGPRNPFPDMPALMYKATLPPPGI</sequence>
<proteinExistence type="predicted"/>
<keyword evidence="1" id="KW-1133">Transmembrane helix</keyword>
<feature type="transmembrane region" description="Helical" evidence="1">
    <location>
        <begin position="6"/>
        <end position="27"/>
    </location>
</feature>
<accession>A0A9K3M0V5</accession>
<evidence type="ECO:0000256" key="1">
    <source>
        <dbReference type="SAM" id="Phobius"/>
    </source>
</evidence>
<organism evidence="2 3">
    <name type="scientific">Nitzschia inconspicua</name>
    <dbReference type="NCBI Taxonomy" id="303405"/>
    <lineage>
        <taxon>Eukaryota</taxon>
        <taxon>Sar</taxon>
        <taxon>Stramenopiles</taxon>
        <taxon>Ochrophyta</taxon>
        <taxon>Bacillariophyta</taxon>
        <taxon>Bacillariophyceae</taxon>
        <taxon>Bacillariophycidae</taxon>
        <taxon>Bacillariales</taxon>
        <taxon>Bacillariaceae</taxon>
        <taxon>Nitzschia</taxon>
    </lineage>
</organism>
<keyword evidence="3" id="KW-1185">Reference proteome</keyword>
<evidence type="ECO:0000313" key="3">
    <source>
        <dbReference type="Proteomes" id="UP000693970"/>
    </source>
</evidence>
<gene>
    <name evidence="2" type="ORF">IV203_018071</name>
</gene>
<comment type="caution">
    <text evidence="2">The sequence shown here is derived from an EMBL/GenBank/DDBJ whole genome shotgun (WGS) entry which is preliminary data.</text>
</comment>
<dbReference type="OrthoDB" id="46549at2759"/>
<dbReference type="Proteomes" id="UP000693970">
    <property type="component" value="Unassembled WGS sequence"/>
</dbReference>